<feature type="region of interest" description="Disordered" evidence="1">
    <location>
        <begin position="29"/>
        <end position="94"/>
    </location>
</feature>
<keyword evidence="4" id="KW-1185">Reference proteome</keyword>
<feature type="signal peptide" evidence="2">
    <location>
        <begin position="1"/>
        <end position="26"/>
    </location>
</feature>
<dbReference type="Proteomes" id="UP000191094">
    <property type="component" value="Unassembled WGS sequence"/>
</dbReference>
<dbReference type="InterPro" id="IPR035940">
    <property type="entry name" value="CAP_sf"/>
</dbReference>
<dbReference type="RefSeq" id="WP_078306404.1">
    <property type="nucleotide sequence ID" value="NZ_CP174475.1"/>
</dbReference>
<proteinExistence type="predicted"/>
<sequence length="448" mass="49069">MKHSIHSMQSPIKLSVIAMVSATLMACGGGGGSNPTSSSTSTKPSEPSTPSNHTSDLSVATKPTKPSIPSTPKKPSPTSQDTTINTTNTNKPLTPILGVSEASQLIDKSASLAVLNEWNMRRMQCGIKAVKPQDNLQDASNQHAAYLAYLYTNAQIQGYGYNSHGEHENRYYIHVTGKKNPYYRGIQPSDRAKSAGYLSLMLTENLSKSWSYSSLGHFQENTDHAVVMLNGLLAAPYHLAGLMDSRWTQGAASLIAYTPYKTDSKKNRGHILETMAGIHRDDANHHTTIQGINGDGIITYPCEGVTNTQTALYSESPNPFQGTRDLNKRPVGQPIWINHPTANNIVVTNVKFFDIQRNISLKTHELTKDNDPNKRLRANEMFIIPLTDDIARNSCDANELKLLGDSFKANSCGLYPNTKYQVSFDISVDGKPKTSHSFTFSTGKTNYG</sequence>
<evidence type="ECO:0000256" key="1">
    <source>
        <dbReference type="SAM" id="MobiDB-lite"/>
    </source>
</evidence>
<dbReference type="OrthoDB" id="6654019at2"/>
<dbReference type="STRING" id="90241.B0682_01850"/>
<accession>A0A1T0CJT7</accession>
<dbReference type="Gene3D" id="3.40.33.10">
    <property type="entry name" value="CAP"/>
    <property type="match status" value="1"/>
</dbReference>
<name>A0A1T0CJT7_9GAMM</name>
<protein>
    <recommendedName>
        <fullName evidence="5">SCP domain-containing protein</fullName>
    </recommendedName>
</protein>
<dbReference type="AlphaFoldDB" id="A0A1T0CJT7"/>
<gene>
    <name evidence="3" type="ORF">B0682_01850</name>
</gene>
<evidence type="ECO:0008006" key="5">
    <source>
        <dbReference type="Google" id="ProtNLM"/>
    </source>
</evidence>
<dbReference type="PROSITE" id="PS51257">
    <property type="entry name" value="PROKAR_LIPOPROTEIN"/>
    <property type="match status" value="1"/>
</dbReference>
<dbReference type="EMBL" id="MUYT01000002">
    <property type="protein sequence ID" value="OOS22553.1"/>
    <property type="molecule type" value="Genomic_DNA"/>
</dbReference>
<evidence type="ECO:0000256" key="2">
    <source>
        <dbReference type="SAM" id="SignalP"/>
    </source>
</evidence>
<feature type="compositionally biased region" description="Low complexity" evidence="1">
    <location>
        <begin position="61"/>
        <end position="94"/>
    </location>
</feature>
<feature type="chain" id="PRO_5013250246" description="SCP domain-containing protein" evidence="2">
    <location>
        <begin position="27"/>
        <end position="448"/>
    </location>
</feature>
<feature type="compositionally biased region" description="Low complexity" evidence="1">
    <location>
        <begin position="34"/>
        <end position="51"/>
    </location>
</feature>
<evidence type="ECO:0000313" key="3">
    <source>
        <dbReference type="EMBL" id="OOS22553.1"/>
    </source>
</evidence>
<organism evidence="3 4">
    <name type="scientific">Lwoffella lincolnii</name>
    <dbReference type="NCBI Taxonomy" id="90241"/>
    <lineage>
        <taxon>Bacteria</taxon>
        <taxon>Pseudomonadati</taxon>
        <taxon>Pseudomonadota</taxon>
        <taxon>Gammaproteobacteria</taxon>
        <taxon>Moraxellales</taxon>
        <taxon>Moraxellaceae</taxon>
        <taxon>Lwoffella</taxon>
    </lineage>
</organism>
<reference evidence="3 4" key="1">
    <citation type="submission" date="2017-02" db="EMBL/GenBank/DDBJ databases">
        <title>Draft genome sequence of Moraxella lincolnii CCUG 9405T type strain.</title>
        <authorList>
            <person name="Salva-Serra F."/>
            <person name="Engstrom-Jakobsson H."/>
            <person name="Thorell K."/>
            <person name="Jaen-Luchoro D."/>
            <person name="Gonzales-Siles L."/>
            <person name="Karlsson R."/>
            <person name="Yazdan S."/>
            <person name="Boulund F."/>
            <person name="Johnning A."/>
            <person name="Engstrand L."/>
            <person name="Kristiansson E."/>
            <person name="Moore E."/>
        </authorList>
    </citation>
    <scope>NUCLEOTIDE SEQUENCE [LARGE SCALE GENOMIC DNA]</scope>
    <source>
        <strain evidence="3 4">CCUG 9405</strain>
    </source>
</reference>
<comment type="caution">
    <text evidence="3">The sequence shown here is derived from an EMBL/GenBank/DDBJ whole genome shotgun (WGS) entry which is preliminary data.</text>
</comment>
<evidence type="ECO:0000313" key="4">
    <source>
        <dbReference type="Proteomes" id="UP000191094"/>
    </source>
</evidence>
<keyword evidence="2" id="KW-0732">Signal</keyword>